<feature type="transmembrane region" description="Helical" evidence="1">
    <location>
        <begin position="147"/>
        <end position="165"/>
    </location>
</feature>
<dbReference type="InterPro" id="IPR050266">
    <property type="entry name" value="AB_hydrolase_sf"/>
</dbReference>
<feature type="domain" description="AB hydrolase-1" evidence="2">
    <location>
        <begin position="231"/>
        <end position="465"/>
    </location>
</feature>
<proteinExistence type="predicted"/>
<keyword evidence="1" id="KW-1133">Transmembrane helix</keyword>
<name>A0ABP4RWY3_9ACTN</name>
<keyword evidence="4" id="KW-1185">Reference proteome</keyword>
<feature type="transmembrane region" description="Helical" evidence="1">
    <location>
        <begin position="177"/>
        <end position="196"/>
    </location>
</feature>
<evidence type="ECO:0000313" key="4">
    <source>
        <dbReference type="Proteomes" id="UP001501319"/>
    </source>
</evidence>
<evidence type="ECO:0000313" key="3">
    <source>
        <dbReference type="EMBL" id="GAA1662311.1"/>
    </source>
</evidence>
<dbReference type="InterPro" id="IPR000073">
    <property type="entry name" value="AB_hydrolase_1"/>
</dbReference>
<feature type="transmembrane region" description="Helical" evidence="1">
    <location>
        <begin position="123"/>
        <end position="141"/>
    </location>
</feature>
<gene>
    <name evidence="3" type="ORF">GCM10009744_65150</name>
</gene>
<dbReference type="EMBL" id="BAAANE010000018">
    <property type="protein sequence ID" value="GAA1662311.1"/>
    <property type="molecule type" value="Genomic_DNA"/>
</dbReference>
<dbReference type="PANTHER" id="PTHR43798:SF5">
    <property type="entry name" value="MONOACYLGLYCEROL LIPASE ABHD6"/>
    <property type="match status" value="1"/>
</dbReference>
<evidence type="ECO:0000259" key="2">
    <source>
        <dbReference type="Pfam" id="PF00561"/>
    </source>
</evidence>
<reference evidence="4" key="1">
    <citation type="journal article" date="2019" name="Int. J. Syst. Evol. Microbiol.">
        <title>The Global Catalogue of Microorganisms (GCM) 10K type strain sequencing project: providing services to taxonomists for standard genome sequencing and annotation.</title>
        <authorList>
            <consortium name="The Broad Institute Genomics Platform"/>
            <consortium name="The Broad Institute Genome Sequencing Center for Infectious Disease"/>
            <person name="Wu L."/>
            <person name="Ma J."/>
        </authorList>
    </citation>
    <scope>NUCLEOTIDE SEQUENCE [LARGE SCALE GENOMIC DNA]</scope>
    <source>
        <strain evidence="4">JCM 14306</strain>
    </source>
</reference>
<evidence type="ECO:0000256" key="1">
    <source>
        <dbReference type="SAM" id="Phobius"/>
    </source>
</evidence>
<keyword evidence="1" id="KW-0812">Transmembrane</keyword>
<dbReference type="InterPro" id="IPR029058">
    <property type="entry name" value="AB_hydrolase_fold"/>
</dbReference>
<keyword evidence="1" id="KW-0472">Membrane</keyword>
<protein>
    <recommendedName>
        <fullName evidence="2">AB hydrolase-1 domain-containing protein</fullName>
    </recommendedName>
</protein>
<dbReference type="SUPFAM" id="SSF53474">
    <property type="entry name" value="alpha/beta-Hydrolases"/>
    <property type="match status" value="1"/>
</dbReference>
<dbReference type="Pfam" id="PF00561">
    <property type="entry name" value="Abhydrolase_1"/>
    <property type="match status" value="1"/>
</dbReference>
<comment type="caution">
    <text evidence="3">The sequence shown here is derived from an EMBL/GenBank/DDBJ whole genome shotgun (WGS) entry which is preliminary data.</text>
</comment>
<dbReference type="Gene3D" id="3.40.50.1820">
    <property type="entry name" value="alpha/beta hydrolase"/>
    <property type="match status" value="1"/>
</dbReference>
<dbReference type="Proteomes" id="UP001501319">
    <property type="component" value="Unassembled WGS sequence"/>
</dbReference>
<dbReference type="PANTHER" id="PTHR43798">
    <property type="entry name" value="MONOACYLGLYCEROL LIPASE"/>
    <property type="match status" value="1"/>
</dbReference>
<feature type="transmembrane region" description="Helical" evidence="1">
    <location>
        <begin position="62"/>
        <end position="84"/>
    </location>
</feature>
<feature type="transmembrane region" description="Helical" evidence="1">
    <location>
        <begin position="90"/>
        <end position="111"/>
    </location>
</feature>
<organism evidence="3 4">
    <name type="scientific">Kribbella alba</name>
    <dbReference type="NCBI Taxonomy" id="190197"/>
    <lineage>
        <taxon>Bacteria</taxon>
        <taxon>Bacillati</taxon>
        <taxon>Actinomycetota</taxon>
        <taxon>Actinomycetes</taxon>
        <taxon>Propionibacteriales</taxon>
        <taxon>Kribbellaceae</taxon>
        <taxon>Kribbella</taxon>
    </lineage>
</organism>
<accession>A0ABP4RWY3</accession>
<sequence length="492" mass="51920">MALRGPGRGYSVARAVERMLEDEGGVALNKGEAVVMTQRSSTEPTRAEQVAVPAPESARTQIGTVVAGSLAAGFAAAVILPFLPVDTVDMNFSTAMVLFGFALGWALLAVLSMRFTDQPQRWAVAPAIFMAVSGALVLTVPDSVMDALGWVWPPAVLVLVVWVWVRARREMHSRTRAWLLCPVLVILALFAVGGGYERISRSTAPAVAMRGQLVDVGPYRLHLECHGSRGPTVILEPGAGGSAASMGLIAPAVARDSRVCVYDRAGRGWSDPAASPPDGAQIATDLHTLLERAQVPGPYVLAGHSFGGLYVRTYASKYPGEVAGLVLVDSTAARNEPVSPPEAGSYSVLKHVSSLFATTSRLGIGRLLANISYSDLPPEYRDDVRATAATGKEMSGTLDEYGVANRSTAEAGRLHSLDATPLVVLTAERGNSKGWMADQNKTVTLSTNSLHRVVPGATHASFVENPDHAAAVTRAIHDVVVSVRTGAPLTHP</sequence>